<dbReference type="AlphaFoldDB" id="A0A5C6B6D4"/>
<evidence type="ECO:0000313" key="1">
    <source>
        <dbReference type="EMBL" id="TWU07510.1"/>
    </source>
</evidence>
<evidence type="ECO:0000313" key="2">
    <source>
        <dbReference type="Proteomes" id="UP000320176"/>
    </source>
</evidence>
<name>A0A5C6B6D4_9BACT</name>
<proteinExistence type="predicted"/>
<gene>
    <name evidence="1" type="ORF">Pla52n_00830</name>
</gene>
<reference evidence="1 2" key="1">
    <citation type="submission" date="2019-02" db="EMBL/GenBank/DDBJ databases">
        <title>Deep-cultivation of Planctomycetes and their phenomic and genomic characterization uncovers novel biology.</title>
        <authorList>
            <person name="Wiegand S."/>
            <person name="Jogler M."/>
            <person name="Boedeker C."/>
            <person name="Pinto D."/>
            <person name="Vollmers J."/>
            <person name="Rivas-Marin E."/>
            <person name="Kohn T."/>
            <person name="Peeters S.H."/>
            <person name="Heuer A."/>
            <person name="Rast P."/>
            <person name="Oberbeckmann S."/>
            <person name="Bunk B."/>
            <person name="Jeske O."/>
            <person name="Meyerdierks A."/>
            <person name="Storesund J.E."/>
            <person name="Kallscheuer N."/>
            <person name="Luecker S."/>
            <person name="Lage O.M."/>
            <person name="Pohl T."/>
            <person name="Merkel B.J."/>
            <person name="Hornburger P."/>
            <person name="Mueller R.-W."/>
            <person name="Bruemmer F."/>
            <person name="Labrenz M."/>
            <person name="Spormann A.M."/>
            <person name="Op Den Camp H."/>
            <person name="Overmann J."/>
            <person name="Amann R."/>
            <person name="Jetten M.S.M."/>
            <person name="Mascher T."/>
            <person name="Medema M.H."/>
            <person name="Devos D.P."/>
            <person name="Kaster A.-K."/>
            <person name="Ovreas L."/>
            <person name="Rohde M."/>
            <person name="Galperin M.Y."/>
            <person name="Jogler C."/>
        </authorList>
    </citation>
    <scope>NUCLEOTIDE SEQUENCE [LARGE SCALE GENOMIC DNA]</scope>
    <source>
        <strain evidence="1 2">Pla52n</strain>
    </source>
</reference>
<dbReference type="EMBL" id="SJPN01000001">
    <property type="protein sequence ID" value="TWU07510.1"/>
    <property type="molecule type" value="Genomic_DNA"/>
</dbReference>
<protein>
    <submittedName>
        <fullName evidence="1">Uncharacterized protein</fullName>
    </submittedName>
</protein>
<keyword evidence="2" id="KW-1185">Reference proteome</keyword>
<comment type="caution">
    <text evidence="1">The sequence shown here is derived from an EMBL/GenBank/DDBJ whole genome shotgun (WGS) entry which is preliminary data.</text>
</comment>
<organism evidence="1 2">
    <name type="scientific">Stieleria varia</name>
    <dbReference type="NCBI Taxonomy" id="2528005"/>
    <lineage>
        <taxon>Bacteria</taxon>
        <taxon>Pseudomonadati</taxon>
        <taxon>Planctomycetota</taxon>
        <taxon>Planctomycetia</taxon>
        <taxon>Pirellulales</taxon>
        <taxon>Pirellulaceae</taxon>
        <taxon>Stieleria</taxon>
    </lineage>
</organism>
<accession>A0A5C6B6D4</accession>
<sequence>MVVSVSWKRVPHSVSEIQTCIRTRSGTVERQPRKCCGQLCENLQIDKSLPMELVPLHHGIDIDSRYVVRSEAVRFGPWVAKDRVEFSVHSPRMVRDADLVSKKEPA</sequence>
<dbReference type="Proteomes" id="UP000320176">
    <property type="component" value="Unassembled WGS sequence"/>
</dbReference>